<dbReference type="VEuPathDB" id="FungiDB:MFRU_045g00620"/>
<dbReference type="Proteomes" id="UP000322873">
    <property type="component" value="Unassembled WGS sequence"/>
</dbReference>
<protein>
    <submittedName>
        <fullName evidence="2">Uncharacterized protein</fullName>
    </submittedName>
</protein>
<evidence type="ECO:0000313" key="2">
    <source>
        <dbReference type="EMBL" id="KAA8565376.1"/>
    </source>
</evidence>
<organism evidence="2 3">
    <name type="scientific">Monilinia fructicola</name>
    <name type="common">Brown rot fungus</name>
    <name type="synonym">Ciboria fructicola</name>
    <dbReference type="NCBI Taxonomy" id="38448"/>
    <lineage>
        <taxon>Eukaryota</taxon>
        <taxon>Fungi</taxon>
        <taxon>Dikarya</taxon>
        <taxon>Ascomycota</taxon>
        <taxon>Pezizomycotina</taxon>
        <taxon>Leotiomycetes</taxon>
        <taxon>Helotiales</taxon>
        <taxon>Sclerotiniaceae</taxon>
        <taxon>Monilinia</taxon>
    </lineage>
</organism>
<dbReference type="GO" id="GO:0031511">
    <property type="term" value="C:Mis6-Sim4 complex"/>
    <property type="evidence" value="ECO:0007669"/>
    <property type="project" value="TreeGrafter"/>
</dbReference>
<accession>A0A5M9JCJ3</accession>
<dbReference type="InterPro" id="IPR018565">
    <property type="entry name" value="Nkp2/Cnl2"/>
</dbReference>
<keyword evidence="3" id="KW-1185">Reference proteome</keyword>
<dbReference type="EMBL" id="VICG01000014">
    <property type="protein sequence ID" value="KAA8565376.1"/>
    <property type="molecule type" value="Genomic_DNA"/>
</dbReference>
<comment type="caution">
    <text evidence="2">The sequence shown here is derived from an EMBL/GenBank/DDBJ whole genome shotgun (WGS) entry which is preliminary data.</text>
</comment>
<name>A0A5M9JCJ3_MONFR</name>
<dbReference type="PANTHER" id="PTHR28064">
    <property type="entry name" value="INNER KINETOCHORE SUBUNIT NKP2"/>
    <property type="match status" value="1"/>
</dbReference>
<reference evidence="2 3" key="1">
    <citation type="submission" date="2019-06" db="EMBL/GenBank/DDBJ databases">
        <title>Genome Sequence of the Brown Rot Fungal Pathogen Monilinia fructicola.</title>
        <authorList>
            <person name="De Miccolis Angelini R.M."/>
            <person name="Landi L."/>
            <person name="Abate D."/>
            <person name="Pollastro S."/>
            <person name="Romanazzi G."/>
            <person name="Faretra F."/>
        </authorList>
    </citation>
    <scope>NUCLEOTIDE SEQUENCE [LARGE SCALE GENOMIC DNA]</scope>
    <source>
        <strain evidence="2 3">Mfrc123</strain>
    </source>
</reference>
<proteinExistence type="predicted"/>
<feature type="coiled-coil region" evidence="1">
    <location>
        <begin position="119"/>
        <end position="146"/>
    </location>
</feature>
<evidence type="ECO:0000313" key="3">
    <source>
        <dbReference type="Proteomes" id="UP000322873"/>
    </source>
</evidence>
<sequence>MPPTEQKILTNFLLPPAPLPTIITLQSFIALFPRSQQSSPHIRTLYRDLQHQRAQLADSVTAEIEREARRGKAIERAVARGRRQDERVVQDDEVDVERALYSQTQNLPTSHPHSLHSIIPALSSAVEDLEDEIHRLESEAEELVAEMQNTVGGLSDLRYGRLANGGLRAQVLEGLERVEEAAVGQYSLSSLSNASGQKKYLWGCNLWLYVVARIGQGKNCQWPMTIRIPEIWGRVQADNRLGRDQRKRYLSERPIFHFAKRSALRRGQAFKEHRKGNIDGYSSHAQYTKYTWQVMRGRGISKAQGYVSYDMIPISPLNSFR</sequence>
<dbReference type="AlphaFoldDB" id="A0A5M9JCJ3"/>
<dbReference type="PANTHER" id="PTHR28064:SF1">
    <property type="entry name" value="INNER KINETOCHORE SUBUNIT NKP2"/>
    <property type="match status" value="1"/>
</dbReference>
<gene>
    <name evidence="2" type="ORF">EYC84_011083</name>
</gene>
<dbReference type="Pfam" id="PF09447">
    <property type="entry name" value="Cnl2_NKP2"/>
    <property type="match status" value="1"/>
</dbReference>
<evidence type="ECO:0000256" key="1">
    <source>
        <dbReference type="SAM" id="Coils"/>
    </source>
</evidence>
<dbReference type="GO" id="GO:0007059">
    <property type="term" value="P:chromosome segregation"/>
    <property type="evidence" value="ECO:0007669"/>
    <property type="project" value="TreeGrafter"/>
</dbReference>
<keyword evidence="1" id="KW-0175">Coiled coil</keyword>